<dbReference type="Gene3D" id="3.30.70.270">
    <property type="match status" value="1"/>
</dbReference>
<reference evidence="5" key="3">
    <citation type="submission" date="2025-09" db="UniProtKB">
        <authorList>
            <consortium name="Ensembl"/>
        </authorList>
    </citation>
    <scope>IDENTIFICATION</scope>
</reference>
<dbReference type="InterPro" id="IPR043128">
    <property type="entry name" value="Rev_trsase/Diguanyl_cyclase"/>
</dbReference>
<accession>A0A803TCU4</accession>
<dbReference type="PROSITE" id="PS50878">
    <property type="entry name" value="RT_POL"/>
    <property type="match status" value="1"/>
</dbReference>
<dbReference type="CDD" id="cd01650">
    <property type="entry name" value="RT_nLTR_like"/>
    <property type="match status" value="1"/>
</dbReference>
<dbReference type="InParanoid" id="A0A803TCU4"/>
<evidence type="ECO:0000313" key="6">
    <source>
        <dbReference type="Proteomes" id="UP000001646"/>
    </source>
</evidence>
<dbReference type="Pfam" id="PF00078">
    <property type="entry name" value="RVT_1"/>
    <property type="match status" value="1"/>
</dbReference>
<evidence type="ECO:0000256" key="1">
    <source>
        <dbReference type="ARBA" id="ARBA00010879"/>
    </source>
</evidence>
<dbReference type="GeneTree" id="ENSGT01150000286929"/>
<dbReference type="Ensembl" id="ENSACAT00000058291.1">
    <property type="protein sequence ID" value="ENSACAP00000033034.1"/>
    <property type="gene ID" value="ENSACAG00000036307.1"/>
</dbReference>
<dbReference type="SUPFAM" id="SSF56672">
    <property type="entry name" value="DNA/RNA polymerases"/>
    <property type="match status" value="1"/>
</dbReference>
<evidence type="ECO:0000259" key="4">
    <source>
        <dbReference type="PROSITE" id="PS50878"/>
    </source>
</evidence>
<comment type="similarity">
    <text evidence="1">Belongs to the beta type-B retroviral polymerase family. HERV class-II K(HML-2) pol subfamily.</text>
</comment>
<dbReference type="GO" id="GO:0004523">
    <property type="term" value="F:RNA-DNA hybrid ribonuclease activity"/>
    <property type="evidence" value="ECO:0007669"/>
    <property type="project" value="UniProtKB-EC"/>
</dbReference>
<dbReference type="InterPro" id="IPR043502">
    <property type="entry name" value="DNA/RNA_pol_sf"/>
</dbReference>
<dbReference type="PANTHER" id="PTHR47027:SF8">
    <property type="entry name" value="RIBONUCLEASE H"/>
    <property type="match status" value="1"/>
</dbReference>
<reference evidence="5" key="1">
    <citation type="submission" date="2009-12" db="EMBL/GenBank/DDBJ databases">
        <title>The Genome Sequence of Anolis carolinensis (Green Anole Lizard).</title>
        <authorList>
            <consortium name="The Genome Sequencing Platform"/>
            <person name="Di Palma F."/>
            <person name="Alfoldi J."/>
            <person name="Heiman D."/>
            <person name="Young S."/>
            <person name="Grabherr M."/>
            <person name="Johnson J."/>
            <person name="Lander E.S."/>
            <person name="Lindblad-Toh K."/>
        </authorList>
    </citation>
    <scope>NUCLEOTIDE SEQUENCE [LARGE SCALE GENOMIC DNA]</scope>
    <source>
        <strain evidence="5">JBL SC #1</strain>
    </source>
</reference>
<dbReference type="InterPro" id="IPR000477">
    <property type="entry name" value="RT_dom"/>
</dbReference>
<evidence type="ECO:0000256" key="3">
    <source>
        <dbReference type="SAM" id="MobiDB-lite"/>
    </source>
</evidence>
<dbReference type="AlphaFoldDB" id="A0A803TCU4"/>
<organism evidence="5 6">
    <name type="scientific">Anolis carolinensis</name>
    <name type="common">Green anole</name>
    <name type="synonym">American chameleon</name>
    <dbReference type="NCBI Taxonomy" id="28377"/>
    <lineage>
        <taxon>Eukaryota</taxon>
        <taxon>Metazoa</taxon>
        <taxon>Chordata</taxon>
        <taxon>Craniata</taxon>
        <taxon>Vertebrata</taxon>
        <taxon>Euteleostomi</taxon>
        <taxon>Lepidosauria</taxon>
        <taxon>Squamata</taxon>
        <taxon>Bifurcata</taxon>
        <taxon>Unidentata</taxon>
        <taxon>Episquamata</taxon>
        <taxon>Toxicofera</taxon>
        <taxon>Iguania</taxon>
        <taxon>Dactyloidae</taxon>
        <taxon>Anolis</taxon>
    </lineage>
</organism>
<keyword evidence="6" id="KW-1185">Reference proteome</keyword>
<feature type="domain" description="Reverse transcriptase" evidence="4">
    <location>
        <begin position="285"/>
        <end position="551"/>
    </location>
</feature>
<protein>
    <recommendedName>
        <fullName evidence="2">ribonuclease H</fullName>
        <ecNumber evidence="2">3.1.26.4</ecNumber>
    </recommendedName>
</protein>
<sequence length="614" mass="70843">MVNTEIRLTTSSAAKDGGQSVKTRPGADCSSDHELLIAKFRIRLKRMGKIHRPIRYDLTNIPNEYAVEVKNRFQGLDLINRVPEELWKEVHNIVQEAATKYIPKKKKTKKAKWLSAETLEVAQERRKAKGNSDKGRYAQLNAQFQRLARRDKELFLNKQCMEVEEDNRIGRTRDLFQKIRNIGGKFQAKMGMIKNKDGKDLTEAEEIKKRWREYTEDLYKRDKNIEDSFDGVMNELEPDILRSKVEWALRSTANNKAAGDDGIPAELLKILKDDAVKVTHAICQQIWKTEEWSSDWKKSIYIPIPKKVNAKECSNFRTVALISHGSKVMLKILQCRLQQYMERELPDVQAGFRKGRGTRDQIANIRWIMEEAREFQKNIYFIDYSKAFNCVDHNKLRHVLGGMGIPSHLVCLLRNLYKDQVATVRTDHGTTDWFKIGKGVRQGCILSPSLFNLYTEHIMRRAGLEESKAGVKISGRNINNLRYADDTTLMAESEEELRSLITKVKEESAKAGLQLNIKKTKIMATRPIDNWQIEGENMEAVRDFIFLGAKITADADCSQEIRRHLLIGRRAMANLDKIVKSRDIKLATKVRIVKAMVFPIVTYRCEGWTIRKAE</sequence>
<feature type="compositionally biased region" description="Polar residues" evidence="3">
    <location>
        <begin position="1"/>
        <end position="13"/>
    </location>
</feature>
<reference evidence="5" key="2">
    <citation type="submission" date="2025-08" db="UniProtKB">
        <authorList>
            <consortium name="Ensembl"/>
        </authorList>
    </citation>
    <scope>IDENTIFICATION</scope>
</reference>
<evidence type="ECO:0000313" key="5">
    <source>
        <dbReference type="Ensembl" id="ENSACAP00000033034.1"/>
    </source>
</evidence>
<feature type="region of interest" description="Disordered" evidence="3">
    <location>
        <begin position="1"/>
        <end position="26"/>
    </location>
</feature>
<dbReference type="PANTHER" id="PTHR47027">
    <property type="entry name" value="REVERSE TRANSCRIPTASE DOMAIN-CONTAINING PROTEIN"/>
    <property type="match status" value="1"/>
</dbReference>
<proteinExistence type="inferred from homology"/>
<name>A0A803TCU4_ANOCA</name>
<dbReference type="EC" id="3.1.26.4" evidence="2"/>
<dbReference type="Proteomes" id="UP000001646">
    <property type="component" value="Unplaced"/>
</dbReference>
<evidence type="ECO:0000256" key="2">
    <source>
        <dbReference type="ARBA" id="ARBA00012180"/>
    </source>
</evidence>